<dbReference type="Pfam" id="PF13377">
    <property type="entry name" value="Peripla_BP_3"/>
    <property type="match status" value="1"/>
</dbReference>
<dbReference type="PROSITE" id="PS50932">
    <property type="entry name" value="HTH_LACI_2"/>
    <property type="match status" value="1"/>
</dbReference>
<dbReference type="GO" id="GO:0003700">
    <property type="term" value="F:DNA-binding transcription factor activity"/>
    <property type="evidence" value="ECO:0007669"/>
    <property type="project" value="TreeGrafter"/>
</dbReference>
<dbReference type="AlphaFoldDB" id="A0A1G9JRA3"/>
<keyword evidence="6" id="KW-1185">Reference proteome</keyword>
<dbReference type="GO" id="GO:0000976">
    <property type="term" value="F:transcription cis-regulatory region binding"/>
    <property type="evidence" value="ECO:0007669"/>
    <property type="project" value="TreeGrafter"/>
</dbReference>
<reference evidence="5 6" key="1">
    <citation type="submission" date="2016-10" db="EMBL/GenBank/DDBJ databases">
        <authorList>
            <person name="de Groot N.N."/>
        </authorList>
    </citation>
    <scope>NUCLEOTIDE SEQUENCE [LARGE SCALE GENOMIC DNA]</scope>
    <source>
        <strain evidence="5 6">DSM 21668</strain>
    </source>
</reference>
<gene>
    <name evidence="5" type="ORF">SAMN04488090_0727</name>
</gene>
<dbReference type="CDD" id="cd06267">
    <property type="entry name" value="PBP1_LacI_sugar_binding-like"/>
    <property type="match status" value="1"/>
</dbReference>
<dbReference type="SUPFAM" id="SSF47413">
    <property type="entry name" value="lambda repressor-like DNA-binding domains"/>
    <property type="match status" value="1"/>
</dbReference>
<dbReference type="Gene3D" id="3.40.50.2300">
    <property type="match status" value="2"/>
</dbReference>
<dbReference type="CDD" id="cd01392">
    <property type="entry name" value="HTH_LacI"/>
    <property type="match status" value="1"/>
</dbReference>
<dbReference type="PANTHER" id="PTHR30146:SF109">
    <property type="entry name" value="HTH-TYPE TRANSCRIPTIONAL REGULATOR GALS"/>
    <property type="match status" value="1"/>
</dbReference>
<dbReference type="InterPro" id="IPR010982">
    <property type="entry name" value="Lambda_DNA-bd_dom_sf"/>
</dbReference>
<feature type="domain" description="HTH lacI-type" evidence="4">
    <location>
        <begin position="9"/>
        <end position="63"/>
    </location>
</feature>
<dbReference type="Pfam" id="PF00356">
    <property type="entry name" value="LacI"/>
    <property type="match status" value="1"/>
</dbReference>
<dbReference type="InterPro" id="IPR028082">
    <property type="entry name" value="Peripla_BP_I"/>
</dbReference>
<keyword evidence="1" id="KW-0805">Transcription regulation</keyword>
<keyword evidence="3" id="KW-0804">Transcription</keyword>
<evidence type="ECO:0000313" key="5">
    <source>
        <dbReference type="EMBL" id="SDL40110.1"/>
    </source>
</evidence>
<evidence type="ECO:0000259" key="4">
    <source>
        <dbReference type="PROSITE" id="PS50932"/>
    </source>
</evidence>
<evidence type="ECO:0000313" key="6">
    <source>
        <dbReference type="Proteomes" id="UP000198901"/>
    </source>
</evidence>
<dbReference type="STRING" id="563176.SAMN04488090_0727"/>
<dbReference type="SUPFAM" id="SSF53822">
    <property type="entry name" value="Periplasmic binding protein-like I"/>
    <property type="match status" value="1"/>
</dbReference>
<proteinExistence type="predicted"/>
<dbReference type="Proteomes" id="UP000198901">
    <property type="component" value="Unassembled WGS sequence"/>
</dbReference>
<dbReference type="PANTHER" id="PTHR30146">
    <property type="entry name" value="LACI-RELATED TRANSCRIPTIONAL REPRESSOR"/>
    <property type="match status" value="1"/>
</dbReference>
<dbReference type="RefSeq" id="WP_093197940.1">
    <property type="nucleotide sequence ID" value="NZ_FNGS01000002.1"/>
</dbReference>
<accession>A0A1G9JRA3</accession>
<dbReference type="Gene3D" id="1.10.260.40">
    <property type="entry name" value="lambda repressor-like DNA-binding domains"/>
    <property type="match status" value="1"/>
</dbReference>
<keyword evidence="2" id="KW-0238">DNA-binding</keyword>
<evidence type="ECO:0000256" key="3">
    <source>
        <dbReference type="ARBA" id="ARBA00023163"/>
    </source>
</evidence>
<dbReference type="InterPro" id="IPR046335">
    <property type="entry name" value="LacI/GalR-like_sensor"/>
</dbReference>
<name>A0A1G9JRA3_9BACT</name>
<dbReference type="InterPro" id="IPR000843">
    <property type="entry name" value="HTH_LacI"/>
</dbReference>
<dbReference type="OrthoDB" id="833520at2"/>
<evidence type="ECO:0000256" key="2">
    <source>
        <dbReference type="ARBA" id="ARBA00023125"/>
    </source>
</evidence>
<dbReference type="EMBL" id="FNGS01000002">
    <property type="protein sequence ID" value="SDL40110.1"/>
    <property type="molecule type" value="Genomic_DNA"/>
</dbReference>
<dbReference type="SMART" id="SM00354">
    <property type="entry name" value="HTH_LACI"/>
    <property type="match status" value="1"/>
</dbReference>
<evidence type="ECO:0000256" key="1">
    <source>
        <dbReference type="ARBA" id="ARBA00023015"/>
    </source>
</evidence>
<protein>
    <submittedName>
        <fullName evidence="5">Transcriptional regulator, LacI family</fullName>
    </submittedName>
</protein>
<organism evidence="5 6">
    <name type="scientific">Siphonobacter aquaeclarae</name>
    <dbReference type="NCBI Taxonomy" id="563176"/>
    <lineage>
        <taxon>Bacteria</taxon>
        <taxon>Pseudomonadati</taxon>
        <taxon>Bacteroidota</taxon>
        <taxon>Cytophagia</taxon>
        <taxon>Cytophagales</taxon>
        <taxon>Cytophagaceae</taxon>
        <taxon>Siphonobacter</taxon>
    </lineage>
</organism>
<sequence>MSSRKSKQPTIWDIAIKLNVSISTVSRALRNAGDINPETKKAVLEMAEKLDYQPNAIASSLRKSKTSVIGVMVPEFIHPYFPRVILGIQEIANAMDYKVIVMQSNESYEIEKQNIQAMFALRVDGLIMAVSRETTDFEHIRSIQKKGIPIVFFNRVSDELVGSKVVVDDYRGAFLAVEHLILTGCKRIAHLAGPDKLTMSINRRNGYLDALRTHGIAADGRLIMHSDFVEGRARTYMQELLNNPDRPDGVFAVNDPTAIEALICLKDNDVRIPDEISLITFSNAPHSSFVSPSLTSVVQPLENIGLVAVQLLLRQIDEGQYFTPETVTLDTELVVRKSTRNLAD</sequence>